<dbReference type="RefSeq" id="WP_343826271.1">
    <property type="nucleotide sequence ID" value="NZ_BAAACI010000006.1"/>
</dbReference>
<evidence type="ECO:0000313" key="1">
    <source>
        <dbReference type="EMBL" id="GAA0773306.1"/>
    </source>
</evidence>
<dbReference type="EMBL" id="BAAACI010000006">
    <property type="protein sequence ID" value="GAA0773306.1"/>
    <property type="molecule type" value="Genomic_DNA"/>
</dbReference>
<organism evidence="1 2">
    <name type="scientific">Clostridium subterminale</name>
    <dbReference type="NCBI Taxonomy" id="1550"/>
    <lineage>
        <taxon>Bacteria</taxon>
        <taxon>Bacillati</taxon>
        <taxon>Bacillota</taxon>
        <taxon>Clostridia</taxon>
        <taxon>Eubacteriales</taxon>
        <taxon>Clostridiaceae</taxon>
        <taxon>Clostridium</taxon>
    </lineage>
</organism>
<proteinExistence type="predicted"/>
<keyword evidence="2" id="KW-1185">Reference proteome</keyword>
<comment type="caution">
    <text evidence="1">The sequence shown here is derived from an EMBL/GenBank/DDBJ whole genome shotgun (WGS) entry which is preliminary data.</text>
</comment>
<name>A0ABN1KQW4_CLOSU</name>
<evidence type="ECO:0000313" key="2">
    <source>
        <dbReference type="Proteomes" id="UP001501047"/>
    </source>
</evidence>
<reference evidence="1 2" key="1">
    <citation type="journal article" date="2019" name="Int. J. Syst. Evol. Microbiol.">
        <title>The Global Catalogue of Microorganisms (GCM) 10K type strain sequencing project: providing services to taxonomists for standard genome sequencing and annotation.</title>
        <authorList>
            <consortium name="The Broad Institute Genomics Platform"/>
            <consortium name="The Broad Institute Genome Sequencing Center for Infectious Disease"/>
            <person name="Wu L."/>
            <person name="Ma J."/>
        </authorList>
    </citation>
    <scope>NUCLEOTIDE SEQUENCE [LARGE SCALE GENOMIC DNA]</scope>
    <source>
        <strain evidence="1 2">JCM 1417</strain>
    </source>
</reference>
<accession>A0ABN1KQW4</accession>
<protein>
    <submittedName>
        <fullName evidence="1">Uncharacterized protein</fullName>
    </submittedName>
</protein>
<dbReference type="Proteomes" id="UP001501047">
    <property type="component" value="Unassembled WGS sequence"/>
</dbReference>
<gene>
    <name evidence="1" type="ORF">GCM10008908_21290</name>
</gene>
<sequence>MAKEITIDFEKFVHIFNTESKEASEEFLATTYGAKYPNTIRLLKQSTNYRYNRDIKKYELRHDEGSEFISMEQLCEQNNAKATKVVASIPEKVYYSNPMDSLTIDLLQDRLLELTKFIKISVSSKTINIDINQLRDSGYDIQLID</sequence>